<name>A0AAQ3VYA6_9ENTE</name>
<dbReference type="Pfam" id="PF13476">
    <property type="entry name" value="AAA_23"/>
    <property type="match status" value="1"/>
</dbReference>
<sequence>MPFSKRKEGNKLKPLTLTLKNFGPYINETVDFTNFEESSLFLISGKTGAGKTTIFDGMSYALFGESSGKLRQGKELRSTFADPSEPTEVQLLFSHGEFLYEITRKPEQELFKKRGDGTRTQPAKISLIIKNPEGKEMKEYSKRREVDSFIQELLHLDAEQFSQIVLLPQGEFRTFLIANSGEKEKVLRRLFSTQMYQALGEELKQQSKKKNQEIEQIRQKIELKMEQVYWEQEPQDELTEKRLQLLAQQQIESEEGQKQLKEHIERLKTELKAFEKKKATIEEQHVLSKQYHALLEEHETLLLKQDEINRAKQKEQELTWVKTQENSLESIGENEQELRKQRARLNTVMVEKAAVHTKVKEYQQQANALVDRKEEMNEKYVQLTELRMKLPLYEEKEQLEKDLQSEELGLASERLRVEQQKNDALIEQQQVLTQALAELPKLEKQQLILEQRQKDWQKIAEDWQELLAERALFSRYQKELAALQQQRLVVDEEKLSVEKLQKRAQSVWAKLQISRLSLLLEEGEPCPVCGALEHPKKLAHQEVSIDAIQEAEQRLNGMDAQLKLVEEKAISIVKDIEALKEQSRHLSDGLETKQAKLLQVIEESDPEQAVSSDIVEEQWLEEEIRLLQTTVRENDEALQKLNERKLEEQSLKEQLEQQAQQLSEWKTKYEAQAAKQQASQVKLETIQQQLDQEITYSEALEKLQQLESERVEWQQEKEAVENNLLEYKEQEQKLTQETHYLEQEIQRIEQFLETSKEKIRHSLKEHNLSYRLDEIDSLLEQLTELDSLRIKIAAFEEQIKEVTFRTQATKEKMSTTVLPDLTEIEQQLEVKQQEISEQEDSYYHNREKYAANAAIFKEITAAIQAVDQKWEEVASLQQLAETINGDNLKKTSLERYVLQTYLREVLKTANARMASLTNSRYQFELNSEKNSYKNQTGLEINIYDDNAGASRSARTLSGGESFIAALALALSLAEVIQEQAGGVLIEALFIDEGFGSLDEEALEMAIEALETIENEGRMIGIISHVAELKSRISQQLQIKTNGAGQSSVSYQVM</sequence>
<feature type="domain" description="Rad50/SbcC-type AAA" evidence="5">
    <location>
        <begin position="17"/>
        <end position="227"/>
    </location>
</feature>
<feature type="coiled-coil region" evidence="4">
    <location>
        <begin position="778"/>
        <end position="841"/>
    </location>
</feature>
<dbReference type="InterPro" id="IPR027417">
    <property type="entry name" value="P-loop_NTPase"/>
</dbReference>
<evidence type="ECO:0000256" key="1">
    <source>
        <dbReference type="ARBA" id="ARBA00006930"/>
    </source>
</evidence>
<keyword evidence="4" id="KW-0175">Coiled coil</keyword>
<dbReference type="Gene3D" id="3.40.50.300">
    <property type="entry name" value="P-loop containing nucleotide triphosphate hydrolases"/>
    <property type="match status" value="2"/>
</dbReference>
<dbReference type="GO" id="GO:0006302">
    <property type="term" value="P:double-strand break repair"/>
    <property type="evidence" value="ECO:0007669"/>
    <property type="project" value="InterPro"/>
</dbReference>
<reference evidence="6" key="2">
    <citation type="submission" date="2024-03" db="EMBL/GenBank/DDBJ databases">
        <title>The Genome Sequence of Enterococcus sp. DIV0242b.</title>
        <authorList>
            <consortium name="The Broad Institute Genomics Platform"/>
            <consortium name="The Broad Institute Microbial Omics Core"/>
            <consortium name="The Broad Institute Genomic Center for Infectious Diseases"/>
            <person name="Earl A."/>
            <person name="Manson A."/>
            <person name="Gilmore M."/>
            <person name="Schwartman J."/>
            <person name="Shea T."/>
            <person name="Abouelleil A."/>
            <person name="Cao P."/>
            <person name="Chapman S."/>
            <person name="Cusick C."/>
            <person name="Young S."/>
            <person name="Neafsey D."/>
            <person name="Nusbaum C."/>
            <person name="Birren B."/>
        </authorList>
    </citation>
    <scope>NUCLEOTIDE SEQUENCE</scope>
    <source>
        <strain evidence="6">9E7_DIV0242</strain>
    </source>
</reference>
<dbReference type="PANTHER" id="PTHR32114:SF2">
    <property type="entry name" value="ABC TRANSPORTER ABCH.3"/>
    <property type="match status" value="1"/>
</dbReference>
<dbReference type="AlphaFoldDB" id="A0AAQ3VYA6"/>
<evidence type="ECO:0000259" key="5">
    <source>
        <dbReference type="Pfam" id="PF13476"/>
    </source>
</evidence>
<feature type="coiled-coil region" evidence="4">
    <location>
        <begin position="196"/>
        <end position="284"/>
    </location>
</feature>
<dbReference type="InterPro" id="IPR038729">
    <property type="entry name" value="Rad50/SbcC_AAA"/>
</dbReference>
<dbReference type="Proteomes" id="UP000195141">
    <property type="component" value="Chromosome"/>
</dbReference>
<evidence type="ECO:0000256" key="2">
    <source>
        <dbReference type="ARBA" id="ARBA00011322"/>
    </source>
</evidence>
<protein>
    <recommendedName>
        <fullName evidence="3">Nuclease SbcCD subunit C</fullName>
    </recommendedName>
</protein>
<evidence type="ECO:0000256" key="4">
    <source>
        <dbReference type="SAM" id="Coils"/>
    </source>
</evidence>
<proteinExistence type="inferred from homology"/>
<comment type="subunit">
    <text evidence="2">Heterodimer of SbcC and SbcD.</text>
</comment>
<feature type="coiled-coil region" evidence="4">
    <location>
        <begin position="548"/>
        <end position="582"/>
    </location>
</feature>
<evidence type="ECO:0000256" key="3">
    <source>
        <dbReference type="ARBA" id="ARBA00013368"/>
    </source>
</evidence>
<gene>
    <name evidence="6" type="ORF">A5888_003935</name>
</gene>
<feature type="coiled-coil region" evidence="4">
    <location>
        <begin position="624"/>
        <end position="744"/>
    </location>
</feature>
<reference evidence="6" key="1">
    <citation type="submission" date="2017-05" db="EMBL/GenBank/DDBJ databases">
        <authorList>
            <consortium name="The Broad Institute Genomics Platform"/>
            <consortium name="The Broad Institute Genomic Center for Infectious Diseases"/>
            <person name="Earl A."/>
            <person name="Manson A."/>
            <person name="Schwartman J."/>
            <person name="Gilmore M."/>
            <person name="Abouelleil A."/>
            <person name="Cao P."/>
            <person name="Chapman S."/>
            <person name="Cusick C."/>
            <person name="Shea T."/>
            <person name="Young S."/>
            <person name="Neafsey D."/>
            <person name="Nusbaum C."/>
            <person name="Birren B."/>
        </authorList>
    </citation>
    <scope>NUCLEOTIDE SEQUENCE</scope>
    <source>
        <strain evidence="6">9E7_DIV0242</strain>
    </source>
</reference>
<accession>A0AAQ3VYA6</accession>
<keyword evidence="7" id="KW-1185">Reference proteome</keyword>
<dbReference type="SUPFAM" id="SSF52540">
    <property type="entry name" value="P-loop containing nucleoside triphosphate hydrolases"/>
    <property type="match status" value="2"/>
</dbReference>
<comment type="similarity">
    <text evidence="1">Belongs to the SMC family. SbcC subfamily.</text>
</comment>
<feature type="coiled-coil region" evidence="4">
    <location>
        <begin position="321"/>
        <end position="503"/>
    </location>
</feature>
<dbReference type="EMBL" id="CP147247">
    <property type="protein sequence ID" value="WYJ92162.1"/>
    <property type="molecule type" value="Genomic_DNA"/>
</dbReference>
<organism evidence="6 7">
    <name type="scientific">Candidatus Enterococcus clewellii</name>
    <dbReference type="NCBI Taxonomy" id="1834193"/>
    <lineage>
        <taxon>Bacteria</taxon>
        <taxon>Bacillati</taxon>
        <taxon>Bacillota</taxon>
        <taxon>Bacilli</taxon>
        <taxon>Lactobacillales</taxon>
        <taxon>Enterococcaceae</taxon>
        <taxon>Enterococcus</taxon>
    </lineage>
</organism>
<evidence type="ECO:0000313" key="6">
    <source>
        <dbReference type="EMBL" id="WYJ92162.1"/>
    </source>
</evidence>
<dbReference type="PANTHER" id="PTHR32114">
    <property type="entry name" value="ABC TRANSPORTER ABCH.3"/>
    <property type="match status" value="1"/>
</dbReference>
<evidence type="ECO:0000313" key="7">
    <source>
        <dbReference type="Proteomes" id="UP000195141"/>
    </source>
</evidence>
<dbReference type="Pfam" id="PF13558">
    <property type="entry name" value="SbcC_Walker_B"/>
    <property type="match status" value="1"/>
</dbReference>
<dbReference type="GO" id="GO:0016887">
    <property type="term" value="F:ATP hydrolysis activity"/>
    <property type="evidence" value="ECO:0007669"/>
    <property type="project" value="InterPro"/>
</dbReference>